<reference evidence="2 3" key="1">
    <citation type="journal article" date="2023" name="Virus Evol.">
        <title>Computational host range prediction-The good, the bad, and the ugly.</title>
        <authorList>
            <person name="Howell A.A."/>
            <person name="Versoza C.J."/>
            <person name="Pfeifer S.P."/>
        </authorList>
    </citation>
    <scope>NUCLEOTIDE SEQUENCE [LARGE SCALE GENOMIC DNA]</scope>
    <source>
        <strain evidence="2 3">1610/1b</strain>
    </source>
</reference>
<dbReference type="Proteomes" id="UP001479933">
    <property type="component" value="Chromosome"/>
</dbReference>
<keyword evidence="1" id="KW-1133">Transmembrane helix</keyword>
<accession>A0ABZ2TZP5</accession>
<gene>
    <name evidence="2" type="ORF">RVF87_18085</name>
</gene>
<keyword evidence="3" id="KW-1185">Reference proteome</keyword>
<evidence type="ECO:0000313" key="2">
    <source>
        <dbReference type="EMBL" id="WYY06920.1"/>
    </source>
</evidence>
<proteinExistence type="predicted"/>
<dbReference type="EMBL" id="CP136137">
    <property type="protein sequence ID" value="WYY06920.1"/>
    <property type="molecule type" value="Genomic_DNA"/>
</dbReference>
<feature type="transmembrane region" description="Helical" evidence="1">
    <location>
        <begin position="6"/>
        <end position="26"/>
    </location>
</feature>
<feature type="transmembrane region" description="Helical" evidence="1">
    <location>
        <begin position="65"/>
        <end position="93"/>
    </location>
</feature>
<organism evidence="2 3">
    <name type="scientific">Gordonia hydrophobica</name>
    <dbReference type="NCBI Taxonomy" id="40516"/>
    <lineage>
        <taxon>Bacteria</taxon>
        <taxon>Bacillati</taxon>
        <taxon>Actinomycetota</taxon>
        <taxon>Actinomycetes</taxon>
        <taxon>Mycobacteriales</taxon>
        <taxon>Gordoniaceae</taxon>
        <taxon>Gordonia</taxon>
    </lineage>
</organism>
<feature type="transmembrane region" description="Helical" evidence="1">
    <location>
        <begin position="105"/>
        <end position="123"/>
    </location>
</feature>
<evidence type="ECO:0000256" key="1">
    <source>
        <dbReference type="SAM" id="Phobius"/>
    </source>
</evidence>
<feature type="transmembrane region" description="Helical" evidence="1">
    <location>
        <begin position="143"/>
        <end position="163"/>
    </location>
</feature>
<dbReference type="InterPro" id="IPR016566">
    <property type="entry name" value="UCP010219"/>
</dbReference>
<evidence type="ECO:0000313" key="3">
    <source>
        <dbReference type="Proteomes" id="UP001479933"/>
    </source>
</evidence>
<keyword evidence="1" id="KW-0472">Membrane</keyword>
<keyword evidence="1" id="KW-0812">Transmembrane</keyword>
<dbReference type="RefSeq" id="WP_244885448.1">
    <property type="nucleotide sequence ID" value="NZ_CP136137.1"/>
</dbReference>
<name>A0ABZ2TZP5_9ACTN</name>
<sequence length="170" mass="18581">MTTHEVFGIRAAVIAAVSASMVIVVVRAARGQSLRPAIGGVIGGAVSSTLALWTGDARNYFLPDIWGYILCAAVLLVSVGMRWPLAGVLWSAVNRRSMAWRDNRLALRAYTIATLVAAASFGVRSTAQIWLYEHDQVGAMALARLVVNYPLWAVTVIVWAWSIRVDRRTR</sequence>
<protein>
    <submittedName>
        <fullName evidence="2">DUF3159 domain-containing protein</fullName>
    </submittedName>
</protein>
<dbReference type="Pfam" id="PF11361">
    <property type="entry name" value="DUF3159"/>
    <property type="match status" value="1"/>
</dbReference>